<sequence length="457" mass="49034">MGLEHPAGDLESLTFPKGGRLMFADTDNGGGTDWSMQSVPQMWSMLQNQDGTAHKSLLVTWKKSADLLVDHLSRVKNYRDNLAEAWPPQRSAASAKYLDRLDDLIKHLSDTYHATVQNHHALGAATSALVSARQKINTIYQEYMANQQALDAFAVKQQSAPETLSKWRPISLSPSAAVESRQLDLQLQAQSVMSTLSTDLAQAQLNITTPNLYDPGSSTREEDKNKRERSSGSPLPHGKHSLQNGMTAAPSDWSPAPSAGDDTNSSEYHQSPNGSKSAIRNSEQLQNTPIFAGTPSSSSKAPTTVAQIAPIEGQIPISPISEVIAPPPTYPPPSSMRATLPTSPLGPLQPGSHQEPSGRAARPVPPGGIIGTNPGVNSTPPNRAGTQRVNPVGGLIGQTASPPPVTSRRSSPKDHDPTRRERDSWDLDNPWQVDEGMPPVILPPKKQEIDPGPAIGL</sequence>
<dbReference type="Proteomes" id="UP000546162">
    <property type="component" value="Unassembled WGS sequence"/>
</dbReference>
<evidence type="ECO:0000313" key="2">
    <source>
        <dbReference type="EMBL" id="MBB4737451.1"/>
    </source>
</evidence>
<proteinExistence type="predicted"/>
<evidence type="ECO:0000313" key="3">
    <source>
        <dbReference type="Proteomes" id="UP000546162"/>
    </source>
</evidence>
<evidence type="ECO:0000256" key="1">
    <source>
        <dbReference type="SAM" id="MobiDB-lite"/>
    </source>
</evidence>
<dbReference type="AlphaFoldDB" id="A0A7W7GSF2"/>
<comment type="caution">
    <text evidence="2">The sequence shown here is derived from an EMBL/GenBank/DDBJ whole genome shotgun (WGS) entry which is preliminary data.</text>
</comment>
<keyword evidence="3" id="KW-1185">Reference proteome</keyword>
<feature type="region of interest" description="Disordered" evidence="1">
    <location>
        <begin position="207"/>
        <end position="278"/>
    </location>
</feature>
<feature type="compositionally biased region" description="Pro residues" evidence="1">
    <location>
        <begin position="325"/>
        <end position="334"/>
    </location>
</feature>
<gene>
    <name evidence="2" type="ORF">BJY16_000910</name>
</gene>
<feature type="compositionally biased region" description="Basic and acidic residues" evidence="1">
    <location>
        <begin position="219"/>
        <end position="230"/>
    </location>
</feature>
<feature type="compositionally biased region" description="Polar residues" evidence="1">
    <location>
        <begin position="374"/>
        <end position="389"/>
    </location>
</feature>
<dbReference type="EMBL" id="JACHNB010000001">
    <property type="protein sequence ID" value="MBB4737451.1"/>
    <property type="molecule type" value="Genomic_DNA"/>
</dbReference>
<feature type="compositionally biased region" description="Low complexity" evidence="1">
    <location>
        <begin position="248"/>
        <end position="262"/>
    </location>
</feature>
<feature type="compositionally biased region" description="Polar residues" evidence="1">
    <location>
        <begin position="263"/>
        <end position="278"/>
    </location>
</feature>
<name>A0A7W7GSF2_9ACTN</name>
<accession>A0A7W7GSF2</accession>
<reference evidence="2 3" key="1">
    <citation type="submission" date="2020-08" db="EMBL/GenBank/DDBJ databases">
        <title>Sequencing the genomes of 1000 actinobacteria strains.</title>
        <authorList>
            <person name="Klenk H.-P."/>
        </authorList>
    </citation>
    <scope>NUCLEOTIDE SEQUENCE [LARGE SCALE GENOMIC DNA]</scope>
    <source>
        <strain evidence="2 3">DSM 45809</strain>
    </source>
</reference>
<dbReference type="RefSeq" id="WP_185037865.1">
    <property type="nucleotide sequence ID" value="NZ_BAABFG010000005.1"/>
</dbReference>
<feature type="compositionally biased region" description="Basic and acidic residues" evidence="1">
    <location>
        <begin position="411"/>
        <end position="425"/>
    </location>
</feature>
<feature type="region of interest" description="Disordered" evidence="1">
    <location>
        <begin position="322"/>
        <end position="457"/>
    </location>
</feature>
<organism evidence="2 3">
    <name type="scientific">Actinoplanes octamycinicus</name>
    <dbReference type="NCBI Taxonomy" id="135948"/>
    <lineage>
        <taxon>Bacteria</taxon>
        <taxon>Bacillati</taxon>
        <taxon>Actinomycetota</taxon>
        <taxon>Actinomycetes</taxon>
        <taxon>Micromonosporales</taxon>
        <taxon>Micromonosporaceae</taxon>
        <taxon>Actinoplanes</taxon>
    </lineage>
</organism>
<protein>
    <submittedName>
        <fullName evidence="2">Uncharacterized protein</fullName>
    </submittedName>
</protein>